<feature type="domain" description="HTH LytTR-type" evidence="3">
    <location>
        <begin position="194"/>
        <end position="294"/>
    </location>
</feature>
<sequence length="294" mass="33856">MINKARFQAHQGAISLCLLGLYFIVNGFINSTTVLMEAMRTPPLPFAQWEPFVWEYTSAFSSFCVVMALANVLNRYPWRWDRPTFSIVLYSVMGLCFAATHIVLMIASRAVIYALTGSHYQFATSTEQWFFELIYEMRKDLWSFVFFVVMIWCYRFVVAQWLGDARKIGLKPASSKVDNATHSIDEEGVHCDVLLIKKNGREFLINKQDINWMVSSGNYVNLHIGDNVYPMRTTLTSFLDENAYLPFARVHRSFAVNMNDIESMKVADSGDGVIRLKNGHTVKMSRRYKLTLDK</sequence>
<feature type="transmembrane region" description="Helical" evidence="2">
    <location>
        <begin position="56"/>
        <end position="73"/>
    </location>
</feature>
<dbReference type="InterPro" id="IPR046947">
    <property type="entry name" value="LytR-like"/>
</dbReference>
<evidence type="ECO:0000313" key="4">
    <source>
        <dbReference type="EMBL" id="AIF99535.1"/>
    </source>
</evidence>
<dbReference type="Pfam" id="PF04397">
    <property type="entry name" value="LytTR"/>
    <property type="match status" value="1"/>
</dbReference>
<accession>A0A075P3H3</accession>
<feature type="transmembrane region" description="Helical" evidence="2">
    <location>
        <begin position="141"/>
        <end position="162"/>
    </location>
</feature>
<name>A0A075P3H3_9ALTE</name>
<dbReference type="Gene3D" id="2.40.50.1020">
    <property type="entry name" value="LytTr DNA-binding domain"/>
    <property type="match status" value="1"/>
</dbReference>
<dbReference type="EMBL" id="CP008849">
    <property type="protein sequence ID" value="AIF99535.1"/>
    <property type="molecule type" value="Genomic_DNA"/>
</dbReference>
<dbReference type="eggNOG" id="COG3279">
    <property type="taxonomic scope" value="Bacteria"/>
</dbReference>
<keyword evidence="1" id="KW-0902">Two-component regulatory system</keyword>
<evidence type="ECO:0000256" key="1">
    <source>
        <dbReference type="ARBA" id="ARBA00023012"/>
    </source>
</evidence>
<organism evidence="4 5">
    <name type="scientific">Alteromonas australica</name>
    <dbReference type="NCBI Taxonomy" id="589873"/>
    <lineage>
        <taxon>Bacteria</taxon>
        <taxon>Pseudomonadati</taxon>
        <taxon>Pseudomonadota</taxon>
        <taxon>Gammaproteobacteria</taxon>
        <taxon>Alteromonadales</taxon>
        <taxon>Alteromonadaceae</taxon>
        <taxon>Alteromonas/Salinimonas group</taxon>
        <taxon>Alteromonas</taxon>
    </lineage>
</organism>
<keyword evidence="2" id="KW-0812">Transmembrane</keyword>
<evidence type="ECO:0000313" key="5">
    <source>
        <dbReference type="Proteomes" id="UP000056090"/>
    </source>
</evidence>
<evidence type="ECO:0000256" key="2">
    <source>
        <dbReference type="SAM" id="Phobius"/>
    </source>
</evidence>
<gene>
    <name evidence="4" type="ORF">EP13_13040</name>
</gene>
<dbReference type="RefSeq" id="WP_044057620.1">
    <property type="nucleotide sequence ID" value="NZ_CBCSKJ010000002.1"/>
</dbReference>
<dbReference type="AlphaFoldDB" id="A0A075P3H3"/>
<dbReference type="PIRSF" id="PIRSF031767">
    <property type="entry name" value="MHYE_LytTR"/>
    <property type="match status" value="1"/>
</dbReference>
<proteinExistence type="predicted"/>
<feature type="transmembrane region" description="Helical" evidence="2">
    <location>
        <begin position="12"/>
        <end position="36"/>
    </location>
</feature>
<dbReference type="GO" id="GO:0003677">
    <property type="term" value="F:DNA binding"/>
    <property type="evidence" value="ECO:0007669"/>
    <property type="project" value="InterPro"/>
</dbReference>
<dbReference type="SMART" id="SM00850">
    <property type="entry name" value="LytTR"/>
    <property type="match status" value="1"/>
</dbReference>
<dbReference type="PANTHER" id="PTHR37299:SF1">
    <property type="entry name" value="STAGE 0 SPORULATION PROTEIN A HOMOLOG"/>
    <property type="match status" value="1"/>
</dbReference>
<evidence type="ECO:0000259" key="3">
    <source>
        <dbReference type="PROSITE" id="PS50930"/>
    </source>
</evidence>
<keyword evidence="2" id="KW-0472">Membrane</keyword>
<dbReference type="PROSITE" id="PS50930">
    <property type="entry name" value="HTH_LYTTR"/>
    <property type="match status" value="1"/>
</dbReference>
<dbReference type="InterPro" id="IPR012379">
    <property type="entry name" value="LytTR_MHYE"/>
</dbReference>
<keyword evidence="2" id="KW-1133">Transmembrane helix</keyword>
<reference evidence="4 5" key="1">
    <citation type="submission" date="2014-06" db="EMBL/GenBank/DDBJ databases">
        <title>Genomes of Alteromonas australica, a world apart.</title>
        <authorList>
            <person name="Gonzaga A."/>
            <person name="Lopez-Perez M."/>
            <person name="Rodriguez-Valera F."/>
        </authorList>
    </citation>
    <scope>NUCLEOTIDE SEQUENCE [LARGE SCALE GENOMIC DNA]</scope>
    <source>
        <strain evidence="4 5">H 17</strain>
    </source>
</reference>
<feature type="transmembrane region" description="Helical" evidence="2">
    <location>
        <begin position="85"/>
        <end position="107"/>
    </location>
</feature>
<dbReference type="KEGG" id="aal:EP13_13040"/>
<dbReference type="InterPro" id="IPR007492">
    <property type="entry name" value="LytTR_DNA-bd_dom"/>
</dbReference>
<protein>
    <submittedName>
        <fullName evidence="4">Regulatory protein</fullName>
    </submittedName>
</protein>
<dbReference type="GO" id="GO:0000156">
    <property type="term" value="F:phosphorelay response regulator activity"/>
    <property type="evidence" value="ECO:0007669"/>
    <property type="project" value="InterPro"/>
</dbReference>
<dbReference type="PANTHER" id="PTHR37299">
    <property type="entry name" value="TRANSCRIPTIONAL REGULATOR-RELATED"/>
    <property type="match status" value="1"/>
</dbReference>
<keyword evidence="5" id="KW-1185">Reference proteome</keyword>
<dbReference type="GeneID" id="78255828"/>
<dbReference type="Proteomes" id="UP000056090">
    <property type="component" value="Chromosome"/>
</dbReference>